<dbReference type="InterPro" id="IPR015882">
    <property type="entry name" value="HEX_bac_N"/>
</dbReference>
<dbReference type="Pfam" id="PF02838">
    <property type="entry name" value="Glyco_hydro_20b"/>
    <property type="match status" value="1"/>
</dbReference>
<keyword evidence="5" id="KW-0326">Glycosidase</keyword>
<dbReference type="PRINTS" id="PR00738">
    <property type="entry name" value="GLHYDRLASE20"/>
</dbReference>
<dbReference type="Gene3D" id="2.60.120.260">
    <property type="entry name" value="Galactose-binding domain-like"/>
    <property type="match status" value="1"/>
</dbReference>
<keyword evidence="4" id="KW-0378">Hydrolase</keyword>
<evidence type="ECO:0000256" key="2">
    <source>
        <dbReference type="ARBA" id="ARBA00006285"/>
    </source>
</evidence>
<dbReference type="AlphaFoldDB" id="A0A1M5C4K6"/>
<reference evidence="11" key="1">
    <citation type="submission" date="2016-11" db="EMBL/GenBank/DDBJ databases">
        <authorList>
            <person name="Varghese N."/>
            <person name="Submissions S."/>
        </authorList>
    </citation>
    <scope>NUCLEOTIDE SEQUENCE [LARGE SCALE GENOMIC DNA]</scope>
    <source>
        <strain evidence="11">DSM 17539</strain>
    </source>
</reference>
<dbReference type="Pfam" id="PF13290">
    <property type="entry name" value="CHB_HEX_C_1"/>
    <property type="match status" value="1"/>
</dbReference>
<protein>
    <recommendedName>
        <fullName evidence="3">beta-N-acetylhexosaminidase</fullName>
        <ecNumber evidence="3">3.2.1.52</ecNumber>
    </recommendedName>
</protein>
<dbReference type="PANTHER" id="PTHR22600:SF57">
    <property type="entry name" value="BETA-N-ACETYLHEXOSAMINIDASE"/>
    <property type="match status" value="1"/>
</dbReference>
<dbReference type="GO" id="GO:0004563">
    <property type="term" value="F:beta-N-acetylhexosaminidase activity"/>
    <property type="evidence" value="ECO:0007669"/>
    <property type="project" value="UniProtKB-EC"/>
</dbReference>
<dbReference type="GO" id="GO:0005975">
    <property type="term" value="P:carbohydrate metabolic process"/>
    <property type="evidence" value="ECO:0007669"/>
    <property type="project" value="InterPro"/>
</dbReference>
<dbReference type="GO" id="GO:0030203">
    <property type="term" value="P:glycosaminoglycan metabolic process"/>
    <property type="evidence" value="ECO:0007669"/>
    <property type="project" value="TreeGrafter"/>
</dbReference>
<dbReference type="EC" id="3.2.1.52" evidence="3"/>
<evidence type="ECO:0000256" key="6">
    <source>
        <dbReference type="PIRSR" id="PIRSR625705-1"/>
    </source>
</evidence>
<dbReference type="EMBL" id="FQUX01000004">
    <property type="protein sequence ID" value="SHF49372.1"/>
    <property type="molecule type" value="Genomic_DNA"/>
</dbReference>
<evidence type="ECO:0000256" key="5">
    <source>
        <dbReference type="ARBA" id="ARBA00023295"/>
    </source>
</evidence>
<evidence type="ECO:0000259" key="7">
    <source>
        <dbReference type="Pfam" id="PF00728"/>
    </source>
</evidence>
<feature type="domain" description="Beta-hexosaminidase bacterial type N-terminal" evidence="8">
    <location>
        <begin position="41"/>
        <end position="169"/>
    </location>
</feature>
<dbReference type="PROSITE" id="PS51257">
    <property type="entry name" value="PROKAR_LIPOPROTEIN"/>
    <property type="match status" value="1"/>
</dbReference>
<dbReference type="InterPro" id="IPR059177">
    <property type="entry name" value="GH29D-like_dom"/>
</dbReference>
<dbReference type="InterPro" id="IPR017853">
    <property type="entry name" value="GH"/>
</dbReference>
<comment type="catalytic activity">
    <reaction evidence="1">
        <text>Hydrolysis of terminal non-reducing N-acetyl-D-hexosamine residues in N-acetyl-beta-D-hexosaminides.</text>
        <dbReference type="EC" id="3.2.1.52"/>
    </reaction>
</comment>
<dbReference type="Gene3D" id="3.20.20.80">
    <property type="entry name" value="Glycosidases"/>
    <property type="match status" value="1"/>
</dbReference>
<evidence type="ECO:0000256" key="1">
    <source>
        <dbReference type="ARBA" id="ARBA00001231"/>
    </source>
</evidence>
<dbReference type="InterPro" id="IPR025705">
    <property type="entry name" value="Beta_hexosaminidase_sua/sub"/>
</dbReference>
<accession>A0A1M5C4K6</accession>
<dbReference type="GO" id="GO:0016020">
    <property type="term" value="C:membrane"/>
    <property type="evidence" value="ECO:0007669"/>
    <property type="project" value="TreeGrafter"/>
</dbReference>
<dbReference type="SUPFAM" id="SSF55545">
    <property type="entry name" value="beta-N-acetylhexosaminidase-like domain"/>
    <property type="match status" value="1"/>
</dbReference>
<evidence type="ECO:0000313" key="11">
    <source>
        <dbReference type="Proteomes" id="UP000184406"/>
    </source>
</evidence>
<proteinExistence type="inferred from homology"/>
<evidence type="ECO:0000256" key="4">
    <source>
        <dbReference type="ARBA" id="ARBA00022801"/>
    </source>
</evidence>
<evidence type="ECO:0000259" key="8">
    <source>
        <dbReference type="Pfam" id="PF02838"/>
    </source>
</evidence>
<sequence>MEMNKGSKMEKTIIQSFLVILLVILMGCGEESKTIFTENDISIVPKPLEMRFNQGAFRFTKETKLVVDKDKAQVLEVLQNKFVSAAGWKLEVVDTAPSGNFVLLSIDPSLAEEDYNLQVTDDQVIIKAQGYNGFLYGLETIRQLLPVAIESKSVVTNINWDIPNVEIKDSPRFKWRGFMLDVSRHFFDKNYVLATIDQLALLKMNTLHLHLVDDQGWRIEIKKYPKLTEVGGFRVDQEDKPWNARPTPDLGTETTYGGFYTQEDIREIVAYAESRGVTVVPEIEMPAHVMSAIAAYPELSCFQNPIMVPSGGVWPITEIYCAGKDSTFEFLENVLLEVMELFPSQYIHVGGDEATKTNWKICPDCKKRVVKEGFANVEELQSYFIQRMERFLSSQGRILLGWDEILEGGLAPGATVMSWRGVKGGLEASEAGHDVVMTPNSHCYFDYYQGDQDAEPLAWGGNLPLSKVYHFDPVVEGMSEEQAKHVLGGQANLWTEYVPTNDQAEYMTYPRLAALAEAVWSSKDNRNWDDFSNRVSSLFERYGIMGVNYAKSAYQVTTETSVNTENAVISIALKSEFPNADIRYTIDDRDITSASEKYTTPINVKNTTTIKAQVFKEDQPIGALYEKTITYHKAVGKPVNYINKYHDSYQGAKEFGMVNVVRGSKNFHDGQWQGWLGDDMELVIDMESPTEMEKISVGALENQGSGIYFPIQVEVFLSDDGKTFRSAGIVKRDYAANNDSELKDFLIETERQTARYIKVKATNLGTPPTGGGSWMFIDEVVVE</sequence>
<dbReference type="SUPFAM" id="SSF51445">
    <property type="entry name" value="(Trans)glycosidases"/>
    <property type="match status" value="1"/>
</dbReference>
<dbReference type="Pfam" id="PF00728">
    <property type="entry name" value="Glyco_hydro_20"/>
    <property type="match status" value="1"/>
</dbReference>
<feature type="domain" description="Glycoside hydrolase family 20 catalytic" evidence="7">
    <location>
        <begin position="173"/>
        <end position="522"/>
    </location>
</feature>
<dbReference type="PANTHER" id="PTHR22600">
    <property type="entry name" value="BETA-HEXOSAMINIDASE"/>
    <property type="match status" value="1"/>
</dbReference>
<feature type="domain" description="GH29D-like beta-sandwich" evidence="9">
    <location>
        <begin position="569"/>
        <end position="619"/>
    </location>
</feature>
<dbReference type="Proteomes" id="UP000184406">
    <property type="component" value="Unassembled WGS sequence"/>
</dbReference>
<dbReference type="InterPro" id="IPR029018">
    <property type="entry name" value="Hex-like_dom2"/>
</dbReference>
<keyword evidence="11" id="KW-1185">Reference proteome</keyword>
<organism evidence="10 11">
    <name type="scientific">Arenibacter palladensis</name>
    <dbReference type="NCBI Taxonomy" id="237373"/>
    <lineage>
        <taxon>Bacteria</taxon>
        <taxon>Pseudomonadati</taxon>
        <taxon>Bacteroidota</taxon>
        <taxon>Flavobacteriia</taxon>
        <taxon>Flavobacteriales</taxon>
        <taxon>Flavobacteriaceae</taxon>
        <taxon>Arenibacter</taxon>
    </lineage>
</organism>
<gene>
    <name evidence="10" type="ORF">SAMN03080594_104362</name>
</gene>
<comment type="similarity">
    <text evidence="2">Belongs to the glycosyl hydrolase 20 family.</text>
</comment>
<dbReference type="Gene3D" id="3.30.379.10">
    <property type="entry name" value="Chitobiase/beta-hexosaminidase domain 2-like"/>
    <property type="match status" value="1"/>
</dbReference>
<dbReference type="SUPFAM" id="SSF49785">
    <property type="entry name" value="Galactose-binding domain-like"/>
    <property type="match status" value="1"/>
</dbReference>
<evidence type="ECO:0000259" key="9">
    <source>
        <dbReference type="Pfam" id="PF13290"/>
    </source>
</evidence>
<evidence type="ECO:0000313" key="10">
    <source>
        <dbReference type="EMBL" id="SHF49372.1"/>
    </source>
</evidence>
<dbReference type="CDD" id="cd06563">
    <property type="entry name" value="GH20_chitobiase-like"/>
    <property type="match status" value="1"/>
</dbReference>
<dbReference type="InterPro" id="IPR008979">
    <property type="entry name" value="Galactose-bd-like_sf"/>
</dbReference>
<name>A0A1M5C4K6_9FLAO</name>
<evidence type="ECO:0000256" key="3">
    <source>
        <dbReference type="ARBA" id="ARBA00012663"/>
    </source>
</evidence>
<dbReference type="InterPro" id="IPR015883">
    <property type="entry name" value="Glyco_hydro_20_cat"/>
</dbReference>
<feature type="active site" description="Proton donor" evidence="6">
    <location>
        <position position="353"/>
    </location>
</feature>